<proteinExistence type="predicted"/>
<accession>A0A0M3Q0U7</accession>
<evidence type="ECO:0000313" key="1">
    <source>
        <dbReference type="EMBL" id="ALB75837.1"/>
    </source>
</evidence>
<dbReference type="EMBL" id="KT336248">
    <property type="protein sequence ID" value="ALB75837.1"/>
    <property type="molecule type" value="Genomic_DNA"/>
</dbReference>
<sequence>MAAEGADSVLKELLSALCAVYQLFIVAEYTEGYFEFQGIGEVRMINGKSLK</sequence>
<organism evidence="1">
    <name type="scientific">uncultured bacterium 10o08</name>
    <dbReference type="NCBI Taxonomy" id="1701349"/>
    <lineage>
        <taxon>Bacteria</taxon>
        <taxon>environmental samples</taxon>
    </lineage>
</organism>
<name>A0A0M3Q0U7_9BACT</name>
<dbReference type="AlphaFoldDB" id="A0A0M3Q0U7"/>
<reference evidence="1" key="1">
    <citation type="journal article" date="2015" name="Proc. Natl. Acad. Sci. U.S.A.">
        <title>Functional metagenomic discovery of bacterial effectors in the human microbiome and isolation of commendamide, a GPCR G2A/132 agonist.</title>
        <authorList>
            <person name="Cohen L.J."/>
            <person name="Kang H.S."/>
            <person name="Chu J."/>
            <person name="Huang Y.H."/>
            <person name="Gordon E.A."/>
            <person name="Reddy B.V."/>
            <person name="Ternei M.A."/>
            <person name="Craig J.W."/>
            <person name="Brady S.F."/>
        </authorList>
    </citation>
    <scope>NUCLEOTIDE SEQUENCE</scope>
</reference>
<protein>
    <submittedName>
        <fullName evidence="1">Uncharacterized protein</fullName>
    </submittedName>
</protein>